<reference evidence="1 2" key="1">
    <citation type="submission" date="2009-02" db="EMBL/GenBank/DDBJ databases">
        <title>Sequencing of the draft genome and assembly of Lutiella nitroferrum 2002.</title>
        <authorList>
            <consortium name="US DOE Joint Genome Institute (JGI-PGF)"/>
            <person name="Lucas S."/>
            <person name="Copeland A."/>
            <person name="Lapidus A."/>
            <person name="Glavina del Rio T."/>
            <person name="Tice H."/>
            <person name="Bruce D."/>
            <person name="Goodwin L."/>
            <person name="Pitluck S."/>
            <person name="Larimer F."/>
            <person name="Land M.L."/>
            <person name="Hauser L."/>
            <person name="Coates J.D."/>
        </authorList>
    </citation>
    <scope>NUCLEOTIDE SEQUENCE [LARGE SCALE GENOMIC DNA]</scope>
    <source>
        <strain evidence="1 2">2002</strain>
    </source>
</reference>
<keyword evidence="2" id="KW-1185">Reference proteome</keyword>
<sequence>MRPQLRRGHGSMLRSRRSGRWRHLRVALRLYQSQAFHSLFERVFHRVPVLDSFVVHVESLMHPVLHLLARQRFQSWRHHNAGQHRLG</sequence>
<proteinExistence type="predicted"/>
<name>B9Z3M0_9NEIS</name>
<dbReference type="EMBL" id="ACIS01000005">
    <property type="protein sequence ID" value="EEG08447.1"/>
    <property type="molecule type" value="Genomic_DNA"/>
</dbReference>
<organism evidence="1 2">
    <name type="scientific">Pseudogulbenkiania ferrooxidans 2002</name>
    <dbReference type="NCBI Taxonomy" id="279714"/>
    <lineage>
        <taxon>Bacteria</taxon>
        <taxon>Pseudomonadati</taxon>
        <taxon>Pseudomonadota</taxon>
        <taxon>Betaproteobacteria</taxon>
        <taxon>Neisseriales</taxon>
        <taxon>Chromobacteriaceae</taxon>
        <taxon>Pseudogulbenkiania</taxon>
    </lineage>
</organism>
<comment type="caution">
    <text evidence="1">The sequence shown here is derived from an EMBL/GenBank/DDBJ whole genome shotgun (WGS) entry which is preliminary data.</text>
</comment>
<protein>
    <submittedName>
        <fullName evidence="1">Uncharacterized protein</fullName>
    </submittedName>
</protein>
<accession>B9Z3M0</accession>
<evidence type="ECO:0000313" key="2">
    <source>
        <dbReference type="Proteomes" id="UP000003165"/>
    </source>
</evidence>
<gene>
    <name evidence="1" type="ORF">FuraDRAFT_1955</name>
</gene>
<dbReference type="AlphaFoldDB" id="B9Z3M0"/>
<evidence type="ECO:0000313" key="1">
    <source>
        <dbReference type="EMBL" id="EEG08447.1"/>
    </source>
</evidence>
<dbReference type="Proteomes" id="UP000003165">
    <property type="component" value="Unassembled WGS sequence"/>
</dbReference>